<dbReference type="InterPro" id="IPR056884">
    <property type="entry name" value="NPHP3-like_N"/>
</dbReference>
<reference evidence="3" key="2">
    <citation type="submission" date="2020-09" db="EMBL/GenBank/DDBJ databases">
        <authorList>
            <person name="Sun Q."/>
            <person name="Ohkuma M."/>
        </authorList>
    </citation>
    <scope>NUCLEOTIDE SEQUENCE</scope>
    <source>
        <strain evidence="3">JCM 4714</strain>
    </source>
</reference>
<dbReference type="Pfam" id="PF24883">
    <property type="entry name" value="NPHP3_N"/>
    <property type="match status" value="1"/>
</dbReference>
<dbReference type="Gene3D" id="2.40.10.120">
    <property type="match status" value="1"/>
</dbReference>
<reference evidence="3" key="1">
    <citation type="journal article" date="2014" name="Int. J. Syst. Evol. Microbiol.">
        <title>Complete genome sequence of Corynebacterium casei LMG S-19264T (=DSM 44701T), isolated from a smear-ripened cheese.</title>
        <authorList>
            <consortium name="US DOE Joint Genome Institute (JGI-PGF)"/>
            <person name="Walter F."/>
            <person name="Albersmeier A."/>
            <person name="Kalinowski J."/>
            <person name="Ruckert C."/>
        </authorList>
    </citation>
    <scope>NUCLEOTIDE SEQUENCE</scope>
    <source>
        <strain evidence="3">JCM 4714</strain>
    </source>
</reference>
<sequence>MTASAEPGLRPERVAEIIVSLPEGGGRRGTGYLVSAKLILTAAHVVDGAARIRARFQADRPEERTTEATVLWRHQGIDIALLALGPTESTLPKEEVPPVSYGRIGELDAVLTCTTLGFPRFKLRADDAGSRFRDAEHVRATCAVLSNRREGTLDLAVASAPPDDPDPERSPWEGMSGAPVFAAGRLVGVVARHHRGDGPGRLAASRVDRWADGLDAPERSVLEELLGRELRCSALPATTPLGGSDLVQEIYRAQLADIAPQQLEDRRTELDDLLSFCAGAEPYRWLQAPPWAGKTALAAWFALHPPRGVVPVWFFITARYAGQSDGAAYTEAVIDQLATIAGREPVRNASAMARDGERRLLLRQAAERVAERGGTLLLVVDGLDEDQSLGPGGSGTSIASLLPERPPAGVRVLVTSRTNPGIPADVGGAHPLRHCRTEKLAPAAAARHTEHEAKYDLQQALSGDRLQRDLVGLLTAARGALTLDDLRELIEKPAYELRGRLGSAFGRILRLRGDVNVGGGGGDSSGIDGYGYGHTSGVTLYASSRGYLFAHETLLAAAQDELGPDTAAYLERLHTWAETYERQGWPEHTPPYLLQPYGRLLAHLGETDRTARLATDAGRRERLRQLTGSDAACLAEIAAARENVHRADPGDLGALAALAIAEDLVARTNESLHPAIPEVYARLGRIRQAIGLARSVFRPQDRAYALVRVARVLAEAGDTRAVDLAEEAVELTEPMIDEEGRHHDDGQGLWARGQVATVLALLGNRTESLRRLRELSLLHHADDSGSVVPAYVRTATALGDRPSAVELLDQAEAWAEEQSVFPAVQIHVLASVADAWERIEEPGRAARLYDFAAELALCHADPAELPEAAEEALRRARPHQAARRTRLALSHADGLLRAPERLSTWQEGFHAVRALVAAGRADDAEPLAHEISARGPRELAPVLGNPWSVIAEGHARAGRAEQAWNALVAAQEFAFDEDDSTPTRVAGLLAEADAADRLEALLGASTQARPMAVAGAYAALARHFADRDEARCLRLLDQAQQVRRAAYGAEEERLAVFAAALARTGRAEEAERLVARIGSPDVRAWGYAAVSVALGDRDTRNALRCARRAARVAPVVEDVNAQVNVSIAIVQAWAWSGSAQEAGAAAEQLPEVPGEVWPRHRARALAAAGLWTHDPEAAGRLFDAFMADMDHRLVAEAAQFLAAALPHDRTRADRAMQRLLDLSYDDRSWSYQDRALACLVTATTEPAIARDTFARLVREWESYPFDENPVITFALVRAALHGLEAVHPVLYDTADAERSETLAHLAAYAAGVPGDFLLTRLTGEPRGRVHTALRLATLLAPLPAGPDLPRARALLAETLTRDGWQHALPILAAIDPGAVLRARDLVLTHLGLHE</sequence>
<evidence type="ECO:0000256" key="1">
    <source>
        <dbReference type="ARBA" id="ARBA00022737"/>
    </source>
</evidence>
<evidence type="ECO:0000313" key="3">
    <source>
        <dbReference type="EMBL" id="GHD99319.1"/>
    </source>
</evidence>
<dbReference type="SUPFAM" id="SSF50494">
    <property type="entry name" value="Trypsin-like serine proteases"/>
    <property type="match status" value="1"/>
</dbReference>
<protein>
    <recommendedName>
        <fullName evidence="2">Nephrocystin 3-like N-terminal domain-containing protein</fullName>
    </recommendedName>
</protein>
<proteinExistence type="predicted"/>
<dbReference type="Gene3D" id="1.25.40.10">
    <property type="entry name" value="Tetratricopeptide repeat domain"/>
    <property type="match status" value="1"/>
</dbReference>
<comment type="caution">
    <text evidence="3">The sequence shown here is derived from an EMBL/GenBank/DDBJ whole genome shotgun (WGS) entry which is preliminary data.</text>
</comment>
<keyword evidence="1" id="KW-0677">Repeat</keyword>
<dbReference type="RefSeq" id="WP_189948811.1">
    <property type="nucleotide sequence ID" value="NZ_BMVG01000001.1"/>
</dbReference>
<dbReference type="InterPro" id="IPR009003">
    <property type="entry name" value="Peptidase_S1_PA"/>
</dbReference>
<accession>A0A918YEJ2</accession>
<evidence type="ECO:0000313" key="4">
    <source>
        <dbReference type="Proteomes" id="UP000655443"/>
    </source>
</evidence>
<dbReference type="Pfam" id="PF13365">
    <property type="entry name" value="Trypsin_2"/>
    <property type="match status" value="1"/>
</dbReference>
<name>A0A918YEJ2_9ACTN</name>
<gene>
    <name evidence="3" type="ORF">GCM10010339_10150</name>
</gene>
<dbReference type="Proteomes" id="UP000655443">
    <property type="component" value="Unassembled WGS sequence"/>
</dbReference>
<organism evidence="3 4">
    <name type="scientific">Streptomyces alanosinicus</name>
    <dbReference type="NCBI Taxonomy" id="68171"/>
    <lineage>
        <taxon>Bacteria</taxon>
        <taxon>Bacillati</taxon>
        <taxon>Actinomycetota</taxon>
        <taxon>Actinomycetes</taxon>
        <taxon>Kitasatosporales</taxon>
        <taxon>Streptomycetaceae</taxon>
        <taxon>Streptomyces</taxon>
    </lineage>
</organism>
<evidence type="ECO:0000259" key="2">
    <source>
        <dbReference type="Pfam" id="PF24883"/>
    </source>
</evidence>
<dbReference type="EMBL" id="BMVG01000001">
    <property type="protein sequence ID" value="GHD99319.1"/>
    <property type="molecule type" value="Genomic_DNA"/>
</dbReference>
<feature type="domain" description="Nephrocystin 3-like N-terminal" evidence="2">
    <location>
        <begin position="283"/>
        <end position="417"/>
    </location>
</feature>
<keyword evidence="4" id="KW-1185">Reference proteome</keyword>
<dbReference type="InterPro" id="IPR011990">
    <property type="entry name" value="TPR-like_helical_dom_sf"/>
</dbReference>